<gene>
    <name evidence="2" type="ORF">JRQ81_005045</name>
</gene>
<reference evidence="2" key="1">
    <citation type="journal article" date="2023" name="DNA Res.">
        <title>Chromosome-level genome assembly of Phrynocephalus forsythii using third-generation DNA sequencing and Hi-C analysis.</title>
        <authorList>
            <person name="Qi Y."/>
            <person name="Zhao W."/>
            <person name="Zhao Y."/>
            <person name="Niu C."/>
            <person name="Cao S."/>
            <person name="Zhang Y."/>
        </authorList>
    </citation>
    <scope>NUCLEOTIDE SEQUENCE</scope>
    <source>
        <tissue evidence="2">Muscle</tissue>
    </source>
</reference>
<proteinExistence type="predicted"/>
<accession>A0A9Q1AVF0</accession>
<dbReference type="EMBL" id="JAPFRF010000012">
    <property type="protein sequence ID" value="KAJ7313558.1"/>
    <property type="molecule type" value="Genomic_DNA"/>
</dbReference>
<dbReference type="AlphaFoldDB" id="A0A9Q1AVF0"/>
<feature type="compositionally biased region" description="Basic and acidic residues" evidence="1">
    <location>
        <begin position="89"/>
        <end position="105"/>
    </location>
</feature>
<dbReference type="OrthoDB" id="6273691at2759"/>
<feature type="region of interest" description="Disordered" evidence="1">
    <location>
        <begin position="82"/>
        <end position="109"/>
    </location>
</feature>
<feature type="compositionally biased region" description="Low complexity" evidence="1">
    <location>
        <begin position="185"/>
        <end position="196"/>
    </location>
</feature>
<protein>
    <submittedName>
        <fullName evidence="2">Uncharacterized protein</fullName>
    </submittedName>
</protein>
<dbReference type="Proteomes" id="UP001142489">
    <property type="component" value="Unassembled WGS sequence"/>
</dbReference>
<name>A0A9Q1AVF0_9SAUR</name>
<evidence type="ECO:0000313" key="2">
    <source>
        <dbReference type="EMBL" id="KAJ7313558.1"/>
    </source>
</evidence>
<evidence type="ECO:0000313" key="3">
    <source>
        <dbReference type="Proteomes" id="UP001142489"/>
    </source>
</evidence>
<sequence>MSKVIPNHVVRVGQTVCVSPRREDGCLPHLNEECLPCYTLPPQYLYYSMESWERESSSAQTKECALPKMDLYEACTSITEITPRTSPNLEDRHLPQEPEEARKDTSQVSSTLDVSIEKLNRLMLEIDPTFQPLQLKASQAQNLPIQTVPQNDTVVAQKHELDISEIKYIEISPARSKQEESFQGSSSPSTAPLSASPCNRHFLPRGGAHRDHGHMTFMGGRDSGGSPGLSQALRGNRQLASMCPRASPFRKEIRRTPPTMGHLLACLLHRASGIY</sequence>
<feature type="region of interest" description="Disordered" evidence="1">
    <location>
        <begin position="177"/>
        <end position="196"/>
    </location>
</feature>
<keyword evidence="3" id="KW-1185">Reference proteome</keyword>
<organism evidence="2 3">
    <name type="scientific">Phrynocephalus forsythii</name>
    <dbReference type="NCBI Taxonomy" id="171643"/>
    <lineage>
        <taxon>Eukaryota</taxon>
        <taxon>Metazoa</taxon>
        <taxon>Chordata</taxon>
        <taxon>Craniata</taxon>
        <taxon>Vertebrata</taxon>
        <taxon>Euteleostomi</taxon>
        <taxon>Lepidosauria</taxon>
        <taxon>Squamata</taxon>
        <taxon>Bifurcata</taxon>
        <taxon>Unidentata</taxon>
        <taxon>Episquamata</taxon>
        <taxon>Toxicofera</taxon>
        <taxon>Iguania</taxon>
        <taxon>Acrodonta</taxon>
        <taxon>Agamidae</taxon>
        <taxon>Agaminae</taxon>
        <taxon>Phrynocephalus</taxon>
    </lineage>
</organism>
<evidence type="ECO:0000256" key="1">
    <source>
        <dbReference type="SAM" id="MobiDB-lite"/>
    </source>
</evidence>
<comment type="caution">
    <text evidence="2">The sequence shown here is derived from an EMBL/GenBank/DDBJ whole genome shotgun (WGS) entry which is preliminary data.</text>
</comment>